<feature type="chain" id="PRO_5007303905" evidence="1">
    <location>
        <begin position="21"/>
        <end position="175"/>
    </location>
</feature>
<evidence type="ECO:0000313" key="4">
    <source>
        <dbReference type="Proteomes" id="UP000005012"/>
    </source>
</evidence>
<proteinExistence type="predicted"/>
<dbReference type="EMBL" id="CP003488">
    <property type="protein sequence ID" value="AFH94701.1"/>
    <property type="molecule type" value="Genomic_DNA"/>
</dbReference>
<feature type="signal peptide" evidence="1">
    <location>
        <begin position="1"/>
        <end position="20"/>
    </location>
</feature>
<dbReference type="PATRIC" id="fig|1157951.4.peg.2887"/>
<dbReference type="Gene3D" id="2.60.40.1090">
    <property type="entry name" value="Fimbrial-type adhesion domain"/>
    <property type="match status" value="1"/>
</dbReference>
<dbReference type="HOGENOM" id="CLU_088965_3_1_6"/>
<dbReference type="InterPro" id="IPR000259">
    <property type="entry name" value="Adhesion_dom_fimbrial"/>
</dbReference>
<evidence type="ECO:0000256" key="1">
    <source>
        <dbReference type="SAM" id="SignalP"/>
    </source>
</evidence>
<dbReference type="GO" id="GO:0043709">
    <property type="term" value="P:cell adhesion involved in single-species biofilm formation"/>
    <property type="evidence" value="ECO:0007669"/>
    <property type="project" value="TreeGrafter"/>
</dbReference>
<dbReference type="Pfam" id="PF00419">
    <property type="entry name" value="Fimbrial"/>
    <property type="match status" value="1"/>
</dbReference>
<dbReference type="AlphaFoldDB" id="A0A140NP81"/>
<organism evidence="3 4">
    <name type="scientific">Providencia stuartii (strain MRSN 2154)</name>
    <dbReference type="NCBI Taxonomy" id="1157951"/>
    <lineage>
        <taxon>Bacteria</taxon>
        <taxon>Pseudomonadati</taxon>
        <taxon>Pseudomonadota</taxon>
        <taxon>Gammaproteobacteria</taxon>
        <taxon>Enterobacterales</taxon>
        <taxon>Morganellaceae</taxon>
        <taxon>Providencia</taxon>
    </lineage>
</organism>
<reference evidence="4" key="2">
    <citation type="submission" date="2012-04" db="EMBL/GenBank/DDBJ databases">
        <title>Complete genome sequence of Providencia stuartii clinical isolate MRSN 2154.</title>
        <authorList>
            <person name="Clifford R.J."/>
            <person name="Hang J."/>
            <person name="Riley M.C."/>
            <person name="Onmus-Leone F."/>
            <person name="Kuschner R.A."/>
            <person name="Lesho E.P."/>
            <person name="Waterman P.E."/>
        </authorList>
    </citation>
    <scope>NUCLEOTIDE SEQUENCE [LARGE SCALE GENOMIC DNA]</scope>
    <source>
        <strain evidence="4">MRSN 2154</strain>
    </source>
</reference>
<dbReference type="InterPro" id="IPR008966">
    <property type="entry name" value="Adhesion_dom_sf"/>
</dbReference>
<dbReference type="Proteomes" id="UP000005012">
    <property type="component" value="Chromosome"/>
</dbReference>
<dbReference type="OrthoDB" id="6522787at2"/>
<dbReference type="InterPro" id="IPR036937">
    <property type="entry name" value="Adhesion_dom_fimbrial_sf"/>
</dbReference>
<dbReference type="KEGG" id="psi:S70_14350"/>
<dbReference type="RefSeq" id="WP_014657601.1">
    <property type="nucleotide sequence ID" value="NC_017731.1"/>
</dbReference>
<dbReference type="SUPFAM" id="SSF49401">
    <property type="entry name" value="Bacterial adhesins"/>
    <property type="match status" value="1"/>
</dbReference>
<name>A0A140NP81_PROSM</name>
<keyword evidence="1" id="KW-0732">Signal</keyword>
<reference evidence="3 4" key="1">
    <citation type="journal article" date="2012" name="J. Bacteriol.">
        <title>Complete Genome Sequence of Providencia stuartii Clinical Isolate MRSN 2154.</title>
        <authorList>
            <person name="Clifford R.J."/>
            <person name="Hang J."/>
            <person name="Riley M.C."/>
            <person name="Onmus-Leone F."/>
            <person name="Kuschner R.A."/>
            <person name="Lesho E.P."/>
            <person name="Waterman P.E."/>
        </authorList>
    </citation>
    <scope>NUCLEOTIDE SEQUENCE [LARGE SCALE GENOMIC DNA]</scope>
    <source>
        <strain evidence="3 4">MRSN 2154</strain>
    </source>
</reference>
<dbReference type="PANTHER" id="PTHR33420:SF26">
    <property type="entry name" value="FIMBRIAL SUBUNIT"/>
    <property type="match status" value="1"/>
</dbReference>
<evidence type="ECO:0000259" key="2">
    <source>
        <dbReference type="Pfam" id="PF00419"/>
    </source>
</evidence>
<protein>
    <submittedName>
        <fullName evidence="3">Fimbrial major pilin protein</fullName>
    </submittedName>
</protein>
<sequence>MKKILLATLISGAMSASAMAAPVSAGQGTVTFYGSIIEAACGIAPESTDQTVNLGQVASAQLADGGTSRPVPFTIELVDCDTTTLTDNTATVTFTGGVNPNLADSLAIQGQASGAGVQIAGLGGVPVKLDGSAGTDLKIQNGDNSLLFSAYLKGDGKTIVPGEFTALANFTMSYE</sequence>
<evidence type="ECO:0000313" key="3">
    <source>
        <dbReference type="EMBL" id="AFH94701.1"/>
    </source>
</evidence>
<accession>A0A140NP81</accession>
<gene>
    <name evidence="3" type="ordered locus">S70_14350</name>
</gene>
<dbReference type="InterPro" id="IPR050263">
    <property type="entry name" value="Bact_Fimbrial_Adh_Pro"/>
</dbReference>
<dbReference type="GO" id="GO:0009289">
    <property type="term" value="C:pilus"/>
    <property type="evidence" value="ECO:0007669"/>
    <property type="project" value="InterPro"/>
</dbReference>
<dbReference type="PANTHER" id="PTHR33420">
    <property type="entry name" value="FIMBRIAL SUBUNIT ELFA-RELATED"/>
    <property type="match status" value="1"/>
</dbReference>
<dbReference type="GeneID" id="93520579"/>
<feature type="domain" description="Fimbrial-type adhesion" evidence="2">
    <location>
        <begin position="31"/>
        <end position="174"/>
    </location>
</feature>